<organism evidence="3 4">
    <name type="scientific">Endobacterium cereale</name>
    <dbReference type="NCBI Taxonomy" id="2663029"/>
    <lineage>
        <taxon>Bacteria</taxon>
        <taxon>Pseudomonadati</taxon>
        <taxon>Pseudomonadota</taxon>
        <taxon>Alphaproteobacteria</taxon>
        <taxon>Hyphomicrobiales</taxon>
        <taxon>Rhizobiaceae</taxon>
        <taxon>Endobacterium</taxon>
    </lineage>
</organism>
<evidence type="ECO:0000259" key="2">
    <source>
        <dbReference type="PROSITE" id="PS51781"/>
    </source>
</evidence>
<feature type="domain" description="SH3b" evidence="2">
    <location>
        <begin position="32"/>
        <end position="96"/>
    </location>
</feature>
<evidence type="ECO:0000313" key="3">
    <source>
        <dbReference type="EMBL" id="MQY48907.1"/>
    </source>
</evidence>
<keyword evidence="1" id="KW-0732">Signal</keyword>
<comment type="caution">
    <text evidence="3">The sequence shown here is derived from an EMBL/GenBank/DDBJ whole genome shotgun (WGS) entry which is preliminary data.</text>
</comment>
<dbReference type="AlphaFoldDB" id="A0A6A8AGH1"/>
<dbReference type="SMART" id="SM00287">
    <property type="entry name" value="SH3b"/>
    <property type="match status" value="1"/>
</dbReference>
<protein>
    <submittedName>
        <fullName evidence="3">SH3 domain-containing protein</fullName>
    </submittedName>
</protein>
<feature type="chain" id="PRO_5025392014" evidence="1">
    <location>
        <begin position="28"/>
        <end position="192"/>
    </location>
</feature>
<dbReference type="InterPro" id="IPR003646">
    <property type="entry name" value="SH3-like_bac-type"/>
</dbReference>
<proteinExistence type="predicted"/>
<evidence type="ECO:0000313" key="4">
    <source>
        <dbReference type="Proteomes" id="UP000435138"/>
    </source>
</evidence>
<accession>A0A6A8AGH1</accession>
<dbReference type="Gene3D" id="2.30.30.40">
    <property type="entry name" value="SH3 Domains"/>
    <property type="match status" value="1"/>
</dbReference>
<keyword evidence="4" id="KW-1185">Reference proteome</keyword>
<dbReference type="EMBL" id="WIXI01000049">
    <property type="protein sequence ID" value="MQY48907.1"/>
    <property type="molecule type" value="Genomic_DNA"/>
</dbReference>
<gene>
    <name evidence="3" type="ORF">GAO09_23000</name>
</gene>
<dbReference type="Pfam" id="PF08239">
    <property type="entry name" value="SH3_3"/>
    <property type="match status" value="1"/>
</dbReference>
<dbReference type="Proteomes" id="UP000435138">
    <property type="component" value="Unassembled WGS sequence"/>
</dbReference>
<evidence type="ECO:0000256" key="1">
    <source>
        <dbReference type="SAM" id="SignalP"/>
    </source>
</evidence>
<dbReference type="PROSITE" id="PS51781">
    <property type="entry name" value="SH3B"/>
    <property type="match status" value="1"/>
</dbReference>
<reference evidence="3 4" key="1">
    <citation type="submission" date="2019-11" db="EMBL/GenBank/DDBJ databases">
        <title>Genome analysis of Rhizobacterium cereale a novel genus and species isolated from maize roots in North Spain.</title>
        <authorList>
            <person name="Menendez E."/>
            <person name="Flores-Felix J.D."/>
            <person name="Ramirez-Bahena M.-H."/>
            <person name="Igual J.M."/>
            <person name="Garcia-Fraile P."/>
            <person name="Peix A."/>
            <person name="Velazquez E."/>
        </authorList>
    </citation>
    <scope>NUCLEOTIDE SEQUENCE [LARGE SCALE GENOMIC DNA]</scope>
    <source>
        <strain evidence="3 4">RZME27</strain>
    </source>
</reference>
<feature type="signal peptide" evidence="1">
    <location>
        <begin position="1"/>
        <end position="27"/>
    </location>
</feature>
<sequence length="192" mass="20305">MSIIKRGKHLPPSLWAAAILIAGFAMASEASAATPAVTTNAVNLRAGPGTAYPVVTTLPPSASVATYGCLADRSWCDIGWGGQRGWVSAAYLHVIYAGRPVVITPSVAPAIGIAVVVFNQAYWHSHYVGRPWYGHWARYYPVPPNLGPHPPRPPHVGRTVTRSCGAGVCSRTGVVTGPNGGHIVRHGTISRW</sequence>
<dbReference type="RefSeq" id="WP_153358132.1">
    <property type="nucleotide sequence ID" value="NZ_JAYKOO010000004.1"/>
</dbReference>
<name>A0A6A8AGH1_9HYPH</name>